<reference evidence="2 3" key="1">
    <citation type="submission" date="2019-09" db="EMBL/GenBank/DDBJ databases">
        <title>Identification of Malikia spinosa a prominent benzene-, toluene-, and ethylbenzene-degrading bacterium: enrichment, isolation and whole genome sequencing.</title>
        <authorList>
            <person name="Tancsics A."/>
            <person name="Revesz F."/>
            <person name="Kriszt B."/>
        </authorList>
    </citation>
    <scope>NUCLEOTIDE SEQUENCE [LARGE SCALE GENOMIC DNA]</scope>
    <source>
        <strain evidence="2 3">AB6</strain>
    </source>
</reference>
<gene>
    <name evidence="2" type="ORF">F5985_01615</name>
</gene>
<evidence type="ECO:0000313" key="3">
    <source>
        <dbReference type="Proteomes" id="UP000481947"/>
    </source>
</evidence>
<name>A0A7C9IWY1_9BURK</name>
<dbReference type="Pfam" id="PF20075">
    <property type="entry name" value="DUF6471"/>
    <property type="match status" value="1"/>
</dbReference>
<proteinExistence type="predicted"/>
<evidence type="ECO:0000259" key="1">
    <source>
        <dbReference type="Pfam" id="PF20075"/>
    </source>
</evidence>
<dbReference type="AlphaFoldDB" id="A0A7C9IWY1"/>
<sequence length="142" mass="15985">MGDIFVTIPGMIRQRLLTKSPSNKALFRKEPGHKKILENVAMPTEPERDAWQEFASELLKDAVAMRGLNYPQLSALLSEKGLDIASKTLSRRINRGTFDAGFFLRCLTALGVETIDIQGERVADVWLRGERAWKRGRSKGRA</sequence>
<dbReference type="InterPro" id="IPR045526">
    <property type="entry name" value="DUF6471"/>
</dbReference>
<dbReference type="EMBL" id="VYSB01000001">
    <property type="protein sequence ID" value="MYZ50867.1"/>
    <property type="molecule type" value="Genomic_DNA"/>
</dbReference>
<dbReference type="Proteomes" id="UP000481947">
    <property type="component" value="Unassembled WGS sequence"/>
</dbReference>
<protein>
    <recommendedName>
        <fullName evidence="1">DUF6471 domain-containing protein</fullName>
    </recommendedName>
</protein>
<dbReference type="RefSeq" id="WP_202428014.1">
    <property type="nucleotide sequence ID" value="NZ_VYSB01000001.1"/>
</dbReference>
<comment type="caution">
    <text evidence="2">The sequence shown here is derived from an EMBL/GenBank/DDBJ whole genome shotgun (WGS) entry which is preliminary data.</text>
</comment>
<evidence type="ECO:0000313" key="2">
    <source>
        <dbReference type="EMBL" id="MYZ50867.1"/>
    </source>
</evidence>
<accession>A0A7C9IWY1</accession>
<feature type="domain" description="DUF6471" evidence="1">
    <location>
        <begin position="51"/>
        <end position="115"/>
    </location>
</feature>
<organism evidence="2 3">
    <name type="scientific">Malikia spinosa</name>
    <dbReference type="NCBI Taxonomy" id="86180"/>
    <lineage>
        <taxon>Bacteria</taxon>
        <taxon>Pseudomonadati</taxon>
        <taxon>Pseudomonadota</taxon>
        <taxon>Betaproteobacteria</taxon>
        <taxon>Burkholderiales</taxon>
        <taxon>Comamonadaceae</taxon>
        <taxon>Malikia</taxon>
    </lineage>
</organism>